<evidence type="ECO:0000256" key="1">
    <source>
        <dbReference type="ARBA" id="ARBA00006354"/>
    </source>
</evidence>
<reference evidence="5 6" key="1">
    <citation type="submission" date="2016-10" db="EMBL/GenBank/DDBJ databases">
        <authorList>
            <person name="de Groot N.N."/>
        </authorList>
    </citation>
    <scope>NUCLEOTIDE SEQUENCE [LARGE SCALE GENOMIC DNA]</scope>
    <source>
        <strain evidence="5 6">DSM 28129</strain>
    </source>
</reference>
<feature type="domain" description="AAA+ ATPase" evidence="4">
    <location>
        <begin position="243"/>
        <end position="430"/>
    </location>
</feature>
<comment type="similarity">
    <text evidence="1">Belongs to the Mg-chelatase subunits D/I family. ComM subfamily.</text>
</comment>
<dbReference type="GO" id="GO:0003677">
    <property type="term" value="F:DNA binding"/>
    <property type="evidence" value="ECO:0007669"/>
    <property type="project" value="InterPro"/>
</dbReference>
<dbReference type="SMART" id="SM00382">
    <property type="entry name" value="AAA"/>
    <property type="match status" value="1"/>
</dbReference>
<dbReference type="CDD" id="cd00009">
    <property type="entry name" value="AAA"/>
    <property type="match status" value="1"/>
</dbReference>
<dbReference type="AlphaFoldDB" id="A0A1G7F2N5"/>
<dbReference type="Gene3D" id="3.40.50.300">
    <property type="entry name" value="P-loop containing nucleotide triphosphate hydrolases"/>
    <property type="match status" value="1"/>
</dbReference>
<sequence length="544" mass="60345">MYGKLYSACIYGIDGILIEVEVDLANGIPQTTVVGLPDSAVREAVERVRAAIKNCGYSFPMQRVTINLAPADLRKEGSAFDLAIALGLLTASGQVILSENEHVLVIGELSLDGTVRPVPGVLSMVDLALRHGFHAVLVPADNAEEAALLDGIKVYSLKHLSDLSSTSLEQDPSRDNPVHIILKSLEYHQPSSHSIQIPEDEYEKKVKLHEPNYQQLQEKTSEDYRDVFGQRHVKRALTIAAAGMHNIMLIGPPGTGKTMLIRRLPSILPKLSPVESLEVTKIYSSAGKFNQSKPRLMINRPFRSPHHSISGAGLIGGGGIPKPGEVSLAHHGVLFLDELPEFSRNVLEVLRQPLEERAVTISRSRASFTFPAYFLLAVSLNPCPCGYYGADPNLSRRCTCNQFRIAQYRERISGPLLDRIDMHVEVPRPSNMQNDLKPLSSEEMREDVERAVQIQLHRFQGCNYTRNSELSGTALHKFALISPEAELMLNTSFETLGLSMRAYDRIIKLSRTIADLQSSELITPAHVAEAIQYRHLDRKQEDLC</sequence>
<dbReference type="Pfam" id="PF13335">
    <property type="entry name" value="Mg_chelatase_C"/>
    <property type="match status" value="1"/>
</dbReference>
<dbReference type="RefSeq" id="WP_091226338.1">
    <property type="nucleotide sequence ID" value="NZ_FNBG01000001.1"/>
</dbReference>
<dbReference type="PANTHER" id="PTHR32039:SF7">
    <property type="entry name" value="COMPETENCE PROTEIN COMM"/>
    <property type="match status" value="1"/>
</dbReference>
<dbReference type="Gene3D" id="3.30.230.10">
    <property type="match status" value="1"/>
</dbReference>
<dbReference type="InterPro" id="IPR020568">
    <property type="entry name" value="Ribosomal_Su5_D2-typ_SF"/>
</dbReference>
<keyword evidence="2" id="KW-0547">Nucleotide-binding</keyword>
<dbReference type="EMBL" id="FNBG01000001">
    <property type="protein sequence ID" value="SDE70188.1"/>
    <property type="molecule type" value="Genomic_DNA"/>
</dbReference>
<dbReference type="InterPro" id="IPR045006">
    <property type="entry name" value="CHLI-like"/>
</dbReference>
<dbReference type="InterPro" id="IPR001208">
    <property type="entry name" value="MCM_dom"/>
</dbReference>
<name>A0A1G7F2N5_9BACL</name>
<dbReference type="PANTHER" id="PTHR32039">
    <property type="entry name" value="MAGNESIUM-CHELATASE SUBUNIT CHLI"/>
    <property type="match status" value="1"/>
</dbReference>
<keyword evidence="3" id="KW-0067">ATP-binding</keyword>
<dbReference type="InterPro" id="IPR027417">
    <property type="entry name" value="P-loop_NTPase"/>
</dbReference>
<dbReference type="InterPro" id="IPR000523">
    <property type="entry name" value="Mg_chelatse_chII-like_cat_dom"/>
</dbReference>
<dbReference type="PRINTS" id="PR01657">
    <property type="entry name" value="MCMFAMILY"/>
</dbReference>
<dbReference type="GO" id="GO:0005524">
    <property type="term" value="F:ATP binding"/>
    <property type="evidence" value="ECO:0007669"/>
    <property type="project" value="UniProtKB-KW"/>
</dbReference>
<keyword evidence="6" id="KW-1185">Reference proteome</keyword>
<evidence type="ECO:0000256" key="2">
    <source>
        <dbReference type="ARBA" id="ARBA00022741"/>
    </source>
</evidence>
<dbReference type="NCBIfam" id="TIGR00368">
    <property type="entry name" value="YifB family Mg chelatase-like AAA ATPase"/>
    <property type="match status" value="1"/>
</dbReference>
<dbReference type="InterPro" id="IPR014721">
    <property type="entry name" value="Ribsml_uS5_D2-typ_fold_subgr"/>
</dbReference>
<dbReference type="SUPFAM" id="SSF54211">
    <property type="entry name" value="Ribosomal protein S5 domain 2-like"/>
    <property type="match status" value="1"/>
</dbReference>
<evidence type="ECO:0000313" key="5">
    <source>
        <dbReference type="EMBL" id="SDE70188.1"/>
    </source>
</evidence>
<dbReference type="Pfam" id="PF13541">
    <property type="entry name" value="ChlI"/>
    <property type="match status" value="1"/>
</dbReference>
<dbReference type="Proteomes" id="UP000198972">
    <property type="component" value="Unassembled WGS sequence"/>
</dbReference>
<evidence type="ECO:0000256" key="3">
    <source>
        <dbReference type="ARBA" id="ARBA00022840"/>
    </source>
</evidence>
<dbReference type="InterPro" id="IPR003593">
    <property type="entry name" value="AAA+_ATPase"/>
</dbReference>
<dbReference type="SUPFAM" id="SSF52540">
    <property type="entry name" value="P-loop containing nucleoside triphosphate hydrolases"/>
    <property type="match status" value="1"/>
</dbReference>
<dbReference type="STRING" id="670482.SAMN04488542_101442"/>
<dbReference type="InterPro" id="IPR025158">
    <property type="entry name" value="Mg_chelat-rel_C"/>
</dbReference>
<gene>
    <name evidence="5" type="ORF">SAMN04488542_101442</name>
</gene>
<organism evidence="5 6">
    <name type="scientific">Fontibacillus panacisegetis</name>
    <dbReference type="NCBI Taxonomy" id="670482"/>
    <lineage>
        <taxon>Bacteria</taxon>
        <taxon>Bacillati</taxon>
        <taxon>Bacillota</taxon>
        <taxon>Bacilli</taxon>
        <taxon>Bacillales</taxon>
        <taxon>Paenibacillaceae</taxon>
        <taxon>Fontibacillus</taxon>
    </lineage>
</organism>
<dbReference type="OrthoDB" id="9813147at2"/>
<evidence type="ECO:0000259" key="4">
    <source>
        <dbReference type="SMART" id="SM00382"/>
    </source>
</evidence>
<protein>
    <submittedName>
        <fullName evidence="5">Magnesium chelatase family protein</fullName>
    </submittedName>
</protein>
<dbReference type="Pfam" id="PF01078">
    <property type="entry name" value="Mg_chelatase"/>
    <property type="match status" value="1"/>
</dbReference>
<dbReference type="InterPro" id="IPR004482">
    <property type="entry name" value="Mg_chelat-rel"/>
</dbReference>
<evidence type="ECO:0000313" key="6">
    <source>
        <dbReference type="Proteomes" id="UP000198972"/>
    </source>
</evidence>
<proteinExistence type="inferred from homology"/>
<accession>A0A1G7F2N5</accession>